<dbReference type="SUPFAM" id="SSF53850">
    <property type="entry name" value="Periplasmic binding protein-like II"/>
    <property type="match status" value="1"/>
</dbReference>
<sequence>MSVSPRSAPRRRTLLAGAVAALAAAVALPVGSALAAGAGSVNVYSTRQQFLIQPLFDAFTEKTGIEVNVVFAKEGLAERLRAEGDNSPADLVFTADIGRLADMVDMGVVQPVETEALTEAVPEQYRHPDGLWYGLTLRGRVIYASKERVPEGAVTSYADLADPRWEGKVCTRKGDHVYQVALLAAMIARHGDDWARDWLEGVKANLARKPQGNDRAQVKAIMEGQCDLAVGNTYYMGKMLEDPEQRAWAESATIIFPDQDGSGTHMNLSGVAMTTAAPNREHAVTLMEYLVSDEAQALYAELNHEYPVKPGVEWSDLLQSWGDFKMDPLSLDEVAKYRPEALMMVNSVGYNS</sequence>
<dbReference type="Gene3D" id="3.40.190.10">
    <property type="entry name" value="Periplasmic binding protein-like II"/>
    <property type="match status" value="2"/>
</dbReference>
<dbReference type="PIRSF" id="PIRSF002825">
    <property type="entry name" value="CfbpA"/>
    <property type="match status" value="1"/>
</dbReference>
<dbReference type="GO" id="GO:0030288">
    <property type="term" value="C:outer membrane-bounded periplasmic space"/>
    <property type="evidence" value="ECO:0007669"/>
    <property type="project" value="TreeGrafter"/>
</dbReference>
<evidence type="ECO:0000313" key="5">
    <source>
        <dbReference type="EMBL" id="MQX37827.1"/>
    </source>
</evidence>
<evidence type="ECO:0000256" key="3">
    <source>
        <dbReference type="PIRSR" id="PIRSR002825-1"/>
    </source>
</evidence>
<feature type="binding site" evidence="3">
    <location>
        <position position="235"/>
    </location>
    <ligand>
        <name>Fe cation</name>
        <dbReference type="ChEBI" id="CHEBI:24875"/>
    </ligand>
</feature>
<keyword evidence="6" id="KW-1185">Reference proteome</keyword>
<dbReference type="PROSITE" id="PS51318">
    <property type="entry name" value="TAT"/>
    <property type="match status" value="1"/>
</dbReference>
<dbReference type="InterPro" id="IPR026045">
    <property type="entry name" value="Ferric-bd"/>
</dbReference>
<name>A0A7X1ZGB1_9PROT</name>
<dbReference type="Pfam" id="PF13343">
    <property type="entry name" value="SBP_bac_6"/>
    <property type="match status" value="1"/>
</dbReference>
<evidence type="ECO:0000256" key="1">
    <source>
        <dbReference type="ARBA" id="ARBA00008520"/>
    </source>
</evidence>
<gene>
    <name evidence="5" type="ORF">GHC57_15005</name>
</gene>
<keyword evidence="2 4" id="KW-0732">Signal</keyword>
<dbReference type="InterPro" id="IPR006311">
    <property type="entry name" value="TAT_signal"/>
</dbReference>
<dbReference type="Proteomes" id="UP000434582">
    <property type="component" value="Unassembled WGS sequence"/>
</dbReference>
<dbReference type="PANTHER" id="PTHR30006">
    <property type="entry name" value="THIAMINE-BINDING PERIPLASMIC PROTEIN-RELATED"/>
    <property type="match status" value="1"/>
</dbReference>
<organism evidence="5 6">
    <name type="scientific">Roseospira navarrensis</name>
    <dbReference type="NCBI Taxonomy" id="140058"/>
    <lineage>
        <taxon>Bacteria</taxon>
        <taxon>Pseudomonadati</taxon>
        <taxon>Pseudomonadota</taxon>
        <taxon>Alphaproteobacteria</taxon>
        <taxon>Rhodospirillales</taxon>
        <taxon>Rhodospirillaceae</taxon>
        <taxon>Roseospira</taxon>
    </lineage>
</organism>
<keyword evidence="3" id="KW-0479">Metal-binding</keyword>
<dbReference type="OrthoDB" id="9769567at2"/>
<dbReference type="AlphaFoldDB" id="A0A7X1ZGB1"/>
<protein>
    <submittedName>
        <fullName evidence="5">Extracellular solute-binding protein</fullName>
    </submittedName>
</protein>
<dbReference type="CDD" id="cd13542">
    <property type="entry name" value="PBP2_FutA1_ilke"/>
    <property type="match status" value="1"/>
</dbReference>
<keyword evidence="3" id="KW-0408">Iron</keyword>
<dbReference type="EMBL" id="WIVE01000057">
    <property type="protein sequence ID" value="MQX37827.1"/>
    <property type="molecule type" value="Genomic_DNA"/>
</dbReference>
<reference evidence="5 6" key="1">
    <citation type="submission" date="2019-10" db="EMBL/GenBank/DDBJ databases">
        <title>Draft whole-genome sequence of the purple nonsulfur photosynthetic bacterium Roseospira navarrensis DSM 15114.</title>
        <authorList>
            <person name="Kyndt J.A."/>
            <person name="Meyer T.E."/>
        </authorList>
    </citation>
    <scope>NUCLEOTIDE SEQUENCE [LARGE SCALE GENOMIC DNA]</scope>
    <source>
        <strain evidence="5 6">DSM 15114</strain>
    </source>
</reference>
<comment type="caution">
    <text evidence="5">The sequence shown here is derived from an EMBL/GenBank/DDBJ whole genome shotgun (WGS) entry which is preliminary data.</text>
</comment>
<evidence type="ECO:0000256" key="4">
    <source>
        <dbReference type="SAM" id="SignalP"/>
    </source>
</evidence>
<feature type="signal peptide" evidence="4">
    <location>
        <begin position="1"/>
        <end position="35"/>
    </location>
</feature>
<evidence type="ECO:0000256" key="2">
    <source>
        <dbReference type="ARBA" id="ARBA00022729"/>
    </source>
</evidence>
<feature type="chain" id="PRO_5030586230" evidence="4">
    <location>
        <begin position="36"/>
        <end position="352"/>
    </location>
</feature>
<evidence type="ECO:0000313" key="6">
    <source>
        <dbReference type="Proteomes" id="UP000434582"/>
    </source>
</evidence>
<comment type="similarity">
    <text evidence="1">Belongs to the bacterial solute-binding protein 1 family.</text>
</comment>
<accession>A0A7X1ZGB1</accession>
<dbReference type="GO" id="GO:0046872">
    <property type="term" value="F:metal ion binding"/>
    <property type="evidence" value="ECO:0007669"/>
    <property type="project" value="UniProtKB-KW"/>
</dbReference>
<feature type="binding site" evidence="3">
    <location>
        <position position="234"/>
    </location>
    <ligand>
        <name>Fe cation</name>
        <dbReference type="ChEBI" id="CHEBI:24875"/>
    </ligand>
</feature>
<dbReference type="PANTHER" id="PTHR30006:SF15">
    <property type="entry name" value="IRON-UTILIZATION PERIPLASMIC PROTEIN"/>
    <property type="match status" value="1"/>
</dbReference>
<proteinExistence type="inferred from homology"/>